<sequence length="350" mass="39078">MSALDIPVSYETVVIHGAAVKALAVVGLTALLYDHLLTLGMEVYSVSHSDMTHVKLTEKQMELIWRARMGFVSIVFLLNRYIVPLMLIIDAYELSSVGADSVTFCRVWTATQSLLTLASFMAIHAIVSIRVYALHGGRAWIRRFLWVSGTLYFFSTVAFIVWSGIPVIFHKAGIQPTHHACVGPMPSYIWLVWLPTVIFESLLFLLTLIALLSLDEGQSFSDLTVILYRDGTIYFVAITICSSFCLLVWAFAPETLNGLARYFALATVNIVASRMVLNLKAFAASKRPVVSTSDSPIAFPPTSFFSYAPSTPRAVHSHRSLYRSPPPTSTFDLEMYTIGREYQQLETKLR</sequence>
<protein>
    <submittedName>
        <fullName evidence="1">Uncharacterized protein</fullName>
    </submittedName>
</protein>
<proteinExistence type="predicted"/>
<evidence type="ECO:0000313" key="2">
    <source>
        <dbReference type="Proteomes" id="UP001055072"/>
    </source>
</evidence>
<gene>
    <name evidence="1" type="ORF">BDY19DRAFT_995255</name>
</gene>
<name>A0ACB8TYU8_9APHY</name>
<dbReference type="EMBL" id="MU274919">
    <property type="protein sequence ID" value="KAI0087180.1"/>
    <property type="molecule type" value="Genomic_DNA"/>
</dbReference>
<accession>A0ACB8TYU8</accession>
<comment type="caution">
    <text evidence="1">The sequence shown here is derived from an EMBL/GenBank/DDBJ whole genome shotgun (WGS) entry which is preliminary data.</text>
</comment>
<organism evidence="1 2">
    <name type="scientific">Irpex rosettiformis</name>
    <dbReference type="NCBI Taxonomy" id="378272"/>
    <lineage>
        <taxon>Eukaryota</taxon>
        <taxon>Fungi</taxon>
        <taxon>Dikarya</taxon>
        <taxon>Basidiomycota</taxon>
        <taxon>Agaricomycotina</taxon>
        <taxon>Agaricomycetes</taxon>
        <taxon>Polyporales</taxon>
        <taxon>Irpicaceae</taxon>
        <taxon>Irpex</taxon>
    </lineage>
</organism>
<dbReference type="Proteomes" id="UP001055072">
    <property type="component" value="Unassembled WGS sequence"/>
</dbReference>
<reference evidence="1" key="1">
    <citation type="journal article" date="2021" name="Environ. Microbiol.">
        <title>Gene family expansions and transcriptome signatures uncover fungal adaptations to wood decay.</title>
        <authorList>
            <person name="Hage H."/>
            <person name="Miyauchi S."/>
            <person name="Viragh M."/>
            <person name="Drula E."/>
            <person name="Min B."/>
            <person name="Chaduli D."/>
            <person name="Navarro D."/>
            <person name="Favel A."/>
            <person name="Norest M."/>
            <person name="Lesage-Meessen L."/>
            <person name="Balint B."/>
            <person name="Merenyi Z."/>
            <person name="de Eugenio L."/>
            <person name="Morin E."/>
            <person name="Martinez A.T."/>
            <person name="Baldrian P."/>
            <person name="Stursova M."/>
            <person name="Martinez M.J."/>
            <person name="Novotny C."/>
            <person name="Magnuson J.K."/>
            <person name="Spatafora J.W."/>
            <person name="Maurice S."/>
            <person name="Pangilinan J."/>
            <person name="Andreopoulos W."/>
            <person name="LaButti K."/>
            <person name="Hundley H."/>
            <person name="Na H."/>
            <person name="Kuo A."/>
            <person name="Barry K."/>
            <person name="Lipzen A."/>
            <person name="Henrissat B."/>
            <person name="Riley R."/>
            <person name="Ahrendt S."/>
            <person name="Nagy L.G."/>
            <person name="Grigoriev I.V."/>
            <person name="Martin F."/>
            <person name="Rosso M.N."/>
        </authorList>
    </citation>
    <scope>NUCLEOTIDE SEQUENCE</scope>
    <source>
        <strain evidence="1">CBS 384.51</strain>
    </source>
</reference>
<keyword evidence="2" id="KW-1185">Reference proteome</keyword>
<evidence type="ECO:0000313" key="1">
    <source>
        <dbReference type="EMBL" id="KAI0087180.1"/>
    </source>
</evidence>